<dbReference type="GO" id="GO:0003917">
    <property type="term" value="F:DNA topoisomerase type I (single strand cut, ATP-independent) activity"/>
    <property type="evidence" value="ECO:0007669"/>
    <property type="project" value="UniProtKB-EC"/>
</dbReference>
<evidence type="ECO:0000256" key="1">
    <source>
        <dbReference type="ARBA" id="ARBA00000213"/>
    </source>
</evidence>
<dbReference type="PROSITE" id="PS00396">
    <property type="entry name" value="TOPO_IA_1"/>
    <property type="match status" value="1"/>
</dbReference>
<keyword evidence="6" id="KW-0413">Isomerase</keyword>
<name>A0A2R4NC80_CLODI</name>
<evidence type="ECO:0000256" key="10">
    <source>
        <dbReference type="ARBA" id="ARBA00032877"/>
    </source>
</evidence>
<dbReference type="CDD" id="cd03362">
    <property type="entry name" value="TOPRIM_TopoIA_TopoIII"/>
    <property type="match status" value="1"/>
</dbReference>
<dbReference type="InterPro" id="IPR013825">
    <property type="entry name" value="Topo_IA_cen_sub2"/>
</dbReference>
<dbReference type="Gene3D" id="2.70.20.10">
    <property type="entry name" value="Topoisomerase I, domain 3"/>
    <property type="match status" value="1"/>
</dbReference>
<dbReference type="Pfam" id="PF01751">
    <property type="entry name" value="Toprim"/>
    <property type="match status" value="1"/>
</dbReference>
<dbReference type="InterPro" id="IPR013497">
    <property type="entry name" value="Topo_IA_cen"/>
</dbReference>
<dbReference type="InterPro" id="IPR023406">
    <property type="entry name" value="Topo_IA_AS"/>
</dbReference>
<dbReference type="GO" id="GO:0006310">
    <property type="term" value="P:DNA recombination"/>
    <property type="evidence" value="ECO:0007669"/>
    <property type="project" value="TreeGrafter"/>
</dbReference>
<evidence type="ECO:0000256" key="7">
    <source>
        <dbReference type="ARBA" id="ARBA00030003"/>
    </source>
</evidence>
<reference evidence="13" key="1">
    <citation type="journal article" date="2018" name="Genome Biol. Evol.">
        <title>Two Groups of Cocirculating, Epidemic Clostridiodes difficile Strains Microdiversify through Different Mechanisms.</title>
        <authorList>
            <person name="Murillo T."/>
            <person name="Ramirez-Vargas G."/>
            <person name="Riedel T."/>
            <person name="Overmann J."/>
            <person name="Andersen J.M."/>
            <person name="Guzman-Verri C."/>
            <person name="Chaves-Olarte E."/>
            <person name="Rodriguez C."/>
        </authorList>
    </citation>
    <scope>NUCLEOTIDE SEQUENCE</scope>
    <source>
        <strain evidence="13">LIBA-6289</strain>
        <plasmid evidence="13">LIBA6289</plasmid>
    </source>
</reference>
<organism evidence="13">
    <name type="scientific">Clostridioides difficile</name>
    <name type="common">Peptoclostridium difficile</name>
    <dbReference type="NCBI Taxonomy" id="1496"/>
    <lineage>
        <taxon>Bacteria</taxon>
        <taxon>Bacillati</taxon>
        <taxon>Bacillota</taxon>
        <taxon>Clostridia</taxon>
        <taxon>Peptostreptococcales</taxon>
        <taxon>Peptostreptococcaceae</taxon>
        <taxon>Clostridioides</taxon>
    </lineage>
</organism>
<dbReference type="PANTHER" id="PTHR11390">
    <property type="entry name" value="PROKARYOTIC DNA TOPOISOMERASE"/>
    <property type="match status" value="1"/>
</dbReference>
<evidence type="ECO:0000256" key="3">
    <source>
        <dbReference type="ARBA" id="ARBA00012891"/>
    </source>
</evidence>
<dbReference type="InterPro" id="IPR013826">
    <property type="entry name" value="Topo_IA_cen_sub3"/>
</dbReference>
<dbReference type="GO" id="GO:0006265">
    <property type="term" value="P:DNA topological change"/>
    <property type="evidence" value="ECO:0007669"/>
    <property type="project" value="InterPro"/>
</dbReference>
<proteinExistence type="inferred from homology"/>
<dbReference type="PANTHER" id="PTHR11390:SF21">
    <property type="entry name" value="DNA TOPOISOMERASE 3-ALPHA"/>
    <property type="match status" value="1"/>
</dbReference>
<gene>
    <name evidence="13" type="primary">topA</name>
    <name evidence="13" type="ORF">plasmid_LIBA6289_00058</name>
</gene>
<feature type="domain" description="Toprim" evidence="11">
    <location>
        <begin position="2"/>
        <end position="139"/>
    </location>
</feature>
<dbReference type="PRINTS" id="PR00417">
    <property type="entry name" value="PRTPISMRASEI"/>
</dbReference>
<dbReference type="RefSeq" id="WP_172692597.1">
    <property type="nucleotide sequence ID" value="NZ_MF547664.1"/>
</dbReference>
<dbReference type="InterPro" id="IPR013824">
    <property type="entry name" value="Topo_IA_cen_sub1"/>
</dbReference>
<evidence type="ECO:0000259" key="12">
    <source>
        <dbReference type="PROSITE" id="PS52039"/>
    </source>
</evidence>
<evidence type="ECO:0000256" key="5">
    <source>
        <dbReference type="ARBA" id="ARBA00023125"/>
    </source>
</evidence>
<dbReference type="SMART" id="SM00436">
    <property type="entry name" value="TOP1Bc"/>
    <property type="match status" value="1"/>
</dbReference>
<dbReference type="Gene3D" id="1.10.460.10">
    <property type="entry name" value="Topoisomerase I, domain 2"/>
    <property type="match status" value="1"/>
</dbReference>
<dbReference type="GO" id="GO:0043597">
    <property type="term" value="C:cytoplasmic replication fork"/>
    <property type="evidence" value="ECO:0007669"/>
    <property type="project" value="TreeGrafter"/>
</dbReference>
<keyword evidence="4" id="KW-0799">Topoisomerase</keyword>
<dbReference type="PROSITE" id="PS50880">
    <property type="entry name" value="TOPRIM"/>
    <property type="match status" value="1"/>
</dbReference>
<evidence type="ECO:0000259" key="11">
    <source>
        <dbReference type="PROSITE" id="PS50880"/>
    </source>
</evidence>
<dbReference type="InterPro" id="IPR003602">
    <property type="entry name" value="Topo_IA_DNA-bd_dom"/>
</dbReference>
<comment type="similarity">
    <text evidence="2">Belongs to the type IA topoisomerase family.</text>
</comment>
<dbReference type="GO" id="GO:0003677">
    <property type="term" value="F:DNA binding"/>
    <property type="evidence" value="ECO:0007669"/>
    <property type="project" value="UniProtKB-KW"/>
</dbReference>
<accession>A0A2R4NC80</accession>
<dbReference type="SMART" id="SM00437">
    <property type="entry name" value="TOP1Ac"/>
    <property type="match status" value="1"/>
</dbReference>
<dbReference type="InterPro" id="IPR000380">
    <property type="entry name" value="Topo_IA"/>
</dbReference>
<comment type="catalytic activity">
    <reaction evidence="1">
        <text>ATP-independent breakage of single-stranded DNA, followed by passage and rejoining.</text>
        <dbReference type="EC" id="5.6.2.1"/>
    </reaction>
</comment>
<dbReference type="SMART" id="SM00493">
    <property type="entry name" value="TOPRIM"/>
    <property type="match status" value="1"/>
</dbReference>
<protein>
    <recommendedName>
        <fullName evidence="3">DNA topoisomerase</fullName>
        <ecNumber evidence="3">5.6.2.1</ecNumber>
    </recommendedName>
    <alternativeName>
        <fullName evidence="10">Omega-protein</fullName>
    </alternativeName>
    <alternativeName>
        <fullName evidence="9">Relaxing enzyme</fullName>
    </alternativeName>
    <alternativeName>
        <fullName evidence="7">Swivelase</fullName>
    </alternativeName>
    <alternativeName>
        <fullName evidence="8">Untwisting enzyme</fullName>
    </alternativeName>
</protein>
<dbReference type="InterPro" id="IPR023405">
    <property type="entry name" value="Topo_IA_core_domain"/>
</dbReference>
<evidence type="ECO:0000256" key="2">
    <source>
        <dbReference type="ARBA" id="ARBA00009446"/>
    </source>
</evidence>
<dbReference type="InterPro" id="IPR003601">
    <property type="entry name" value="Topo_IA_2"/>
</dbReference>
<evidence type="ECO:0000313" key="13">
    <source>
        <dbReference type="EMBL" id="AVX33743.1"/>
    </source>
</evidence>
<dbReference type="EMBL" id="MF547664">
    <property type="protein sequence ID" value="AVX33743.1"/>
    <property type="molecule type" value="Genomic_DNA"/>
</dbReference>
<dbReference type="InterPro" id="IPR006171">
    <property type="entry name" value="TOPRIM_dom"/>
</dbReference>
<keyword evidence="13" id="KW-0614">Plasmid</keyword>
<dbReference type="Gene3D" id="1.10.290.10">
    <property type="entry name" value="Topoisomerase I, domain 4"/>
    <property type="match status" value="1"/>
</dbReference>
<dbReference type="Pfam" id="PF01131">
    <property type="entry name" value="Topoisom_bac"/>
    <property type="match status" value="1"/>
</dbReference>
<feature type="domain" description="Topo IA-type catalytic" evidence="12">
    <location>
        <begin position="156"/>
        <end position="579"/>
    </location>
</feature>
<dbReference type="AlphaFoldDB" id="A0A2R4NC80"/>
<sequence length="700" mass="81820">MKSVIIAEKPSLARTIVDAIKEDFSKKNGYYENNKYIVTYAFGHLFELLDIEDYLNREKTYWNINDIPFVPKEFKFKLKSDDGVKKQFNTIKELVNRSDVNEVISCGDADREGEVIIRLILNEIKVDKRVKRLWLPAQTEDDILKALSDLKDINKYDNLYLEGLLRTRVDWLYGINLTRLLTLKKGKNLPVGRVIIPIVDVIYRRDLEIEKFVSKDYFQPELIILKNGEEIRCNINELKFDSKRDCDSEVIKQKECNLVVENIEIKEVKKSPKKLFSLDKLQNKLSKDLKLSADESLKIIQKLYEKGYVTYPRTNTEYLAESEKERIKKLINIHDSGSNILEMKDKKSIFDDTKIESHSAIIPTEKLLKKEDLDSIETSVYNIIKNRFICNFLKEQTVLEETVTTLKFGKYEIKFKGTVIKKLGYLAYENDLKEKAVTKFSKGEKLDFNIETVRKKTQPPRHLSLEDLNNYLKNPFRNNEMTEDEEYNLMLKGVEIGTVATRAEIINKAKRLQYIEEKQGIFFIKELGKILIKSLEDLNINMDKNKTVELSKILKQVYRREIESDKAIKIYSDDLVNTVNNSKAIEVKKIDSNVKEKEIIGICPKCRKNIFEGPKNFYCEGYKDTNKCTFYISKEDKFFQNRGKKLTKSMVKNLLKDGHVKVKGFKKKDGSGSYDAIVNMDIKENWVNFSLQFENKKIKR</sequence>
<dbReference type="InterPro" id="IPR034144">
    <property type="entry name" value="TOPRIM_TopoIII"/>
</dbReference>
<geneLocation type="plasmid" evidence="13">
    <name>LIBA6289</name>
</geneLocation>
<keyword evidence="5" id="KW-0238">DNA-binding</keyword>
<dbReference type="PROSITE" id="PS52039">
    <property type="entry name" value="TOPO_IA_2"/>
    <property type="match status" value="1"/>
</dbReference>
<dbReference type="Gene3D" id="3.40.50.140">
    <property type="match status" value="1"/>
</dbReference>
<evidence type="ECO:0000256" key="8">
    <source>
        <dbReference type="ARBA" id="ARBA00031985"/>
    </source>
</evidence>
<dbReference type="EC" id="5.6.2.1" evidence="3"/>
<dbReference type="GO" id="GO:0006281">
    <property type="term" value="P:DNA repair"/>
    <property type="evidence" value="ECO:0007669"/>
    <property type="project" value="TreeGrafter"/>
</dbReference>
<evidence type="ECO:0000256" key="9">
    <source>
        <dbReference type="ARBA" id="ARBA00032235"/>
    </source>
</evidence>
<evidence type="ECO:0000256" key="6">
    <source>
        <dbReference type="ARBA" id="ARBA00023235"/>
    </source>
</evidence>
<evidence type="ECO:0000256" key="4">
    <source>
        <dbReference type="ARBA" id="ARBA00023029"/>
    </source>
</evidence>
<dbReference type="SUPFAM" id="SSF56712">
    <property type="entry name" value="Prokaryotic type I DNA topoisomerase"/>
    <property type="match status" value="1"/>
</dbReference>